<name>A0ABT1Q375_9ACTN</name>
<evidence type="ECO:0000313" key="1">
    <source>
        <dbReference type="EMBL" id="MCQ4084374.1"/>
    </source>
</evidence>
<gene>
    <name evidence="1" type="ORF">NGB36_28285</name>
</gene>
<proteinExistence type="predicted"/>
<comment type="caution">
    <text evidence="1">The sequence shown here is derived from an EMBL/GenBank/DDBJ whole genome shotgun (WGS) entry which is preliminary data.</text>
</comment>
<organism evidence="1 2">
    <name type="scientific">Streptomyces humicola</name>
    <dbReference type="NCBI Taxonomy" id="2953240"/>
    <lineage>
        <taxon>Bacteria</taxon>
        <taxon>Bacillati</taxon>
        <taxon>Actinomycetota</taxon>
        <taxon>Actinomycetes</taxon>
        <taxon>Kitasatosporales</taxon>
        <taxon>Streptomycetaceae</taxon>
        <taxon>Streptomyces</taxon>
    </lineage>
</organism>
<evidence type="ECO:0008006" key="3">
    <source>
        <dbReference type="Google" id="ProtNLM"/>
    </source>
</evidence>
<accession>A0ABT1Q375</accession>
<keyword evidence="2" id="KW-1185">Reference proteome</keyword>
<evidence type="ECO:0000313" key="2">
    <source>
        <dbReference type="Proteomes" id="UP001057702"/>
    </source>
</evidence>
<sequence>MLSDSRPATGRVPVALYIATDVSDDEASHLMRCCRDYAEARHWTVAAAVCDTGTTAPLTGRPGWCEITAALGTGSARGVVTWQRRMIAADTTAYETLTALVADRGGFLAIASDSRTPIEMRPGIPLPRRTPGQVQRLRWIADAAAGFGPWMPEAIS</sequence>
<protein>
    <recommendedName>
        <fullName evidence="3">Resolvase/invertase-type recombinase catalytic domain-containing protein</fullName>
    </recommendedName>
</protein>
<dbReference type="RefSeq" id="WP_255923440.1">
    <property type="nucleotide sequence ID" value="NZ_JANFNG010000034.1"/>
</dbReference>
<dbReference type="Proteomes" id="UP001057702">
    <property type="component" value="Unassembled WGS sequence"/>
</dbReference>
<reference evidence="1" key="1">
    <citation type="submission" date="2022-06" db="EMBL/GenBank/DDBJ databases">
        <title>Draft genome sequence of Streptomyces sp. RB6PN25 isolated from peat swamp forest in Thailand.</title>
        <authorList>
            <person name="Duangmal K."/>
            <person name="Klaysubun C."/>
        </authorList>
    </citation>
    <scope>NUCLEOTIDE SEQUENCE</scope>
    <source>
        <strain evidence="1">RB6PN25</strain>
    </source>
</reference>
<dbReference type="EMBL" id="JANFNG010000034">
    <property type="protein sequence ID" value="MCQ4084374.1"/>
    <property type="molecule type" value="Genomic_DNA"/>
</dbReference>